<evidence type="ECO:0000256" key="4">
    <source>
        <dbReference type="ARBA" id="ARBA00022840"/>
    </source>
</evidence>
<gene>
    <name evidence="10" type="ORF">IE877_19525</name>
</gene>
<keyword evidence="2 7" id="KW-0812">Transmembrane</keyword>
<keyword evidence="4" id="KW-0067">ATP-binding</keyword>
<evidence type="ECO:0000256" key="2">
    <source>
        <dbReference type="ARBA" id="ARBA00022692"/>
    </source>
</evidence>
<evidence type="ECO:0000256" key="7">
    <source>
        <dbReference type="SAM" id="Phobius"/>
    </source>
</evidence>
<evidence type="ECO:0000313" key="10">
    <source>
        <dbReference type="EMBL" id="MBD9358036.1"/>
    </source>
</evidence>
<dbReference type="InterPro" id="IPR036640">
    <property type="entry name" value="ABC1_TM_sf"/>
</dbReference>
<sequence>MSLIELIRRHIKTSPHTFVLLALLSGVSNVLVMTLITTSAGVEQAALDLRTITMFGLVIGIYIVSQRGLMRITATEVESMIHDLRMALVENISHAELLSLERVGRSEILTGMIRDTQTISQASNILVIAVQSIIMIALSMVYVFLINKIAFVLSLSFIAFSMLLILRHMIALRAELNTVYEEENHLYDGLRDVLEGFKEVKMSPPRRIDILAEIDIAATRARDVKIAFQGRAAQEFVLSQTMSFLLLGIIVFIAPMFFSVEAGAAARTAAAMLFIIGPLAMVTQAIPIFATANAAADNLSQLEHLLQSLVSTIPGMIERPLPATFEAIHFDTVSFTYVDNKAVDMFTVGPFNFSIRQGETLFITGGNGSGKSTLVKLLVGLYYPEKGVIRIDQQALSAETYSSYRSKFSVIFSDYYLFKRLYGLNAPSPEIIDELCLLLEILGKVRLKDANRFDTIDLSTGQRKRLALLVTLLEDKPIIVLDEWAADQDPHFRRKFYQELLPHLKALGKTIIAITHDDRYFDTADRCIALEEGRITSDISKKPLQ</sequence>
<evidence type="ECO:0000259" key="8">
    <source>
        <dbReference type="PROSITE" id="PS50893"/>
    </source>
</evidence>
<dbReference type="Proteomes" id="UP000652176">
    <property type="component" value="Unassembled WGS sequence"/>
</dbReference>
<feature type="domain" description="ABC transmembrane type-1" evidence="9">
    <location>
        <begin position="19"/>
        <end position="291"/>
    </location>
</feature>
<dbReference type="InterPro" id="IPR011527">
    <property type="entry name" value="ABC1_TM_dom"/>
</dbReference>
<name>A0ABR9D4H9_9GAMM</name>
<keyword evidence="5 7" id="KW-1133">Transmembrane helix</keyword>
<organism evidence="10 11">
    <name type="scientific">Methylomonas albis</name>
    <dbReference type="NCBI Taxonomy" id="1854563"/>
    <lineage>
        <taxon>Bacteria</taxon>
        <taxon>Pseudomonadati</taxon>
        <taxon>Pseudomonadota</taxon>
        <taxon>Gammaproteobacteria</taxon>
        <taxon>Methylococcales</taxon>
        <taxon>Methylococcaceae</taxon>
        <taxon>Methylomonas</taxon>
    </lineage>
</organism>
<dbReference type="PROSITE" id="PS50929">
    <property type="entry name" value="ABC_TM1F"/>
    <property type="match status" value="1"/>
</dbReference>
<keyword evidence="3" id="KW-0547">Nucleotide-binding</keyword>
<dbReference type="InterPro" id="IPR039421">
    <property type="entry name" value="Type_1_exporter"/>
</dbReference>
<feature type="transmembrane region" description="Helical" evidence="7">
    <location>
        <begin position="45"/>
        <end position="64"/>
    </location>
</feature>
<dbReference type="InterPro" id="IPR003593">
    <property type="entry name" value="AAA+_ATPase"/>
</dbReference>
<dbReference type="PANTHER" id="PTHR24221:SF654">
    <property type="entry name" value="ATP-BINDING CASSETTE SUB-FAMILY B MEMBER 6"/>
    <property type="match status" value="1"/>
</dbReference>
<reference evidence="10 11" key="1">
    <citation type="submission" date="2020-09" db="EMBL/GenBank/DDBJ databases">
        <title>Methylomonas albis sp. nov. and Methylomonas fluvii sp. nov.: Two cold-adapted methanotrophs from the River Elbe and an amended description of Methylovulum psychrotolerans strain Eb1.</title>
        <authorList>
            <person name="Bussmann I.K."/>
            <person name="Klings K.-W."/>
            <person name="Warnstedt J."/>
            <person name="Hoppert M."/>
            <person name="Saborowski A."/>
            <person name="Horn F."/>
            <person name="Liebner S."/>
        </authorList>
    </citation>
    <scope>NUCLEOTIDE SEQUENCE [LARGE SCALE GENOMIC DNA]</scope>
    <source>
        <strain evidence="10 11">EbA</strain>
    </source>
</reference>
<dbReference type="EMBL" id="JACXSS010000001">
    <property type="protein sequence ID" value="MBD9358036.1"/>
    <property type="molecule type" value="Genomic_DNA"/>
</dbReference>
<dbReference type="InterPro" id="IPR003439">
    <property type="entry name" value="ABC_transporter-like_ATP-bd"/>
</dbReference>
<evidence type="ECO:0000256" key="3">
    <source>
        <dbReference type="ARBA" id="ARBA00022741"/>
    </source>
</evidence>
<dbReference type="InterPro" id="IPR005898">
    <property type="entry name" value="Cyc_pep_transpt_SyrD/YojI"/>
</dbReference>
<dbReference type="Gene3D" id="1.20.1560.10">
    <property type="entry name" value="ABC transporter type 1, transmembrane domain"/>
    <property type="match status" value="1"/>
</dbReference>
<evidence type="ECO:0000313" key="11">
    <source>
        <dbReference type="Proteomes" id="UP000652176"/>
    </source>
</evidence>
<proteinExistence type="predicted"/>
<comment type="subcellular location">
    <subcellularLocation>
        <location evidence="1">Cell membrane</location>
        <topology evidence="1">Multi-pass membrane protein</topology>
    </subcellularLocation>
</comment>
<dbReference type="PANTHER" id="PTHR24221">
    <property type="entry name" value="ATP-BINDING CASSETTE SUB-FAMILY B"/>
    <property type="match status" value="1"/>
</dbReference>
<dbReference type="CDD" id="cd03228">
    <property type="entry name" value="ABCC_MRP_Like"/>
    <property type="match status" value="1"/>
</dbReference>
<evidence type="ECO:0000256" key="6">
    <source>
        <dbReference type="ARBA" id="ARBA00023136"/>
    </source>
</evidence>
<comment type="caution">
    <text evidence="10">The sequence shown here is derived from an EMBL/GenBank/DDBJ whole genome shotgun (WGS) entry which is preliminary data.</text>
</comment>
<protein>
    <submittedName>
        <fullName evidence="10">Cyclic peptide export ABC transporter</fullName>
    </submittedName>
</protein>
<dbReference type="NCBIfam" id="TIGR01194">
    <property type="entry name" value="cyc_pep_trnsptr"/>
    <property type="match status" value="1"/>
</dbReference>
<evidence type="ECO:0000256" key="1">
    <source>
        <dbReference type="ARBA" id="ARBA00004651"/>
    </source>
</evidence>
<dbReference type="RefSeq" id="WP_192376275.1">
    <property type="nucleotide sequence ID" value="NZ_CAJHIV010000001.1"/>
</dbReference>
<feature type="transmembrane region" description="Helical" evidence="7">
    <location>
        <begin position="236"/>
        <end position="258"/>
    </location>
</feature>
<accession>A0ABR9D4H9</accession>
<feature type="transmembrane region" description="Helical" evidence="7">
    <location>
        <begin position="149"/>
        <end position="166"/>
    </location>
</feature>
<evidence type="ECO:0000256" key="5">
    <source>
        <dbReference type="ARBA" id="ARBA00022989"/>
    </source>
</evidence>
<dbReference type="Gene3D" id="3.40.50.300">
    <property type="entry name" value="P-loop containing nucleotide triphosphate hydrolases"/>
    <property type="match status" value="1"/>
</dbReference>
<feature type="transmembrane region" description="Helical" evidence="7">
    <location>
        <begin position="264"/>
        <end position="282"/>
    </location>
</feature>
<dbReference type="Pfam" id="PF00005">
    <property type="entry name" value="ABC_tran"/>
    <property type="match status" value="1"/>
</dbReference>
<feature type="domain" description="ABC transporter" evidence="8">
    <location>
        <begin position="328"/>
        <end position="544"/>
    </location>
</feature>
<evidence type="ECO:0000259" key="9">
    <source>
        <dbReference type="PROSITE" id="PS50929"/>
    </source>
</evidence>
<dbReference type="SUPFAM" id="SSF52540">
    <property type="entry name" value="P-loop containing nucleoside triphosphate hydrolases"/>
    <property type="match status" value="1"/>
</dbReference>
<dbReference type="PROSITE" id="PS50893">
    <property type="entry name" value="ABC_TRANSPORTER_2"/>
    <property type="match status" value="1"/>
</dbReference>
<dbReference type="SMART" id="SM00382">
    <property type="entry name" value="AAA"/>
    <property type="match status" value="1"/>
</dbReference>
<dbReference type="InterPro" id="IPR027417">
    <property type="entry name" value="P-loop_NTPase"/>
</dbReference>
<dbReference type="SUPFAM" id="SSF90123">
    <property type="entry name" value="ABC transporter transmembrane region"/>
    <property type="match status" value="1"/>
</dbReference>
<keyword evidence="6 7" id="KW-0472">Membrane</keyword>
<keyword evidence="11" id="KW-1185">Reference proteome</keyword>
<feature type="transmembrane region" description="Helical" evidence="7">
    <location>
        <begin position="18"/>
        <end position="39"/>
    </location>
</feature>
<feature type="transmembrane region" description="Helical" evidence="7">
    <location>
        <begin position="122"/>
        <end position="143"/>
    </location>
</feature>